<evidence type="ECO:0000313" key="1">
    <source>
        <dbReference type="EMBL" id="TNN40657.1"/>
    </source>
</evidence>
<proteinExistence type="predicted"/>
<keyword evidence="2" id="KW-1185">Reference proteome</keyword>
<evidence type="ECO:0000313" key="2">
    <source>
        <dbReference type="Proteomes" id="UP000314294"/>
    </source>
</evidence>
<name>A0A4Z2FHE5_9TELE</name>
<sequence length="127" mass="14597">MSSASECLPSFLRVLKLNQSISERHITRCRWPRVSLLHRWQVQADPREHALSGQRDDLRWQESHLQLELLLKHLGDARQVEHTQALLLTGINDAKFEAHLASIAQGHLSLPFVIKQLGKKQREGGKR</sequence>
<dbReference type="AlphaFoldDB" id="A0A4Z2FHE5"/>
<gene>
    <name evidence="1" type="ORF">EYF80_049172</name>
</gene>
<accession>A0A4Z2FHE5</accession>
<dbReference type="EMBL" id="SRLO01001170">
    <property type="protein sequence ID" value="TNN40657.1"/>
    <property type="molecule type" value="Genomic_DNA"/>
</dbReference>
<comment type="caution">
    <text evidence="1">The sequence shown here is derived from an EMBL/GenBank/DDBJ whole genome shotgun (WGS) entry which is preliminary data.</text>
</comment>
<protein>
    <submittedName>
        <fullName evidence="1">Uncharacterized protein</fullName>
    </submittedName>
</protein>
<reference evidence="1 2" key="1">
    <citation type="submission" date="2019-03" db="EMBL/GenBank/DDBJ databases">
        <title>First draft genome of Liparis tanakae, snailfish: a comprehensive survey of snailfish specific genes.</title>
        <authorList>
            <person name="Kim W."/>
            <person name="Song I."/>
            <person name="Jeong J.-H."/>
            <person name="Kim D."/>
            <person name="Kim S."/>
            <person name="Ryu S."/>
            <person name="Song J.Y."/>
            <person name="Lee S.K."/>
        </authorList>
    </citation>
    <scope>NUCLEOTIDE SEQUENCE [LARGE SCALE GENOMIC DNA]</scope>
    <source>
        <tissue evidence="1">Muscle</tissue>
    </source>
</reference>
<organism evidence="1 2">
    <name type="scientific">Liparis tanakae</name>
    <name type="common">Tanaka's snailfish</name>
    <dbReference type="NCBI Taxonomy" id="230148"/>
    <lineage>
        <taxon>Eukaryota</taxon>
        <taxon>Metazoa</taxon>
        <taxon>Chordata</taxon>
        <taxon>Craniata</taxon>
        <taxon>Vertebrata</taxon>
        <taxon>Euteleostomi</taxon>
        <taxon>Actinopterygii</taxon>
        <taxon>Neopterygii</taxon>
        <taxon>Teleostei</taxon>
        <taxon>Neoteleostei</taxon>
        <taxon>Acanthomorphata</taxon>
        <taxon>Eupercaria</taxon>
        <taxon>Perciformes</taxon>
        <taxon>Cottioidei</taxon>
        <taxon>Cottales</taxon>
        <taxon>Liparidae</taxon>
        <taxon>Liparis</taxon>
    </lineage>
</organism>
<dbReference type="Proteomes" id="UP000314294">
    <property type="component" value="Unassembled WGS sequence"/>
</dbReference>